<evidence type="ECO:0000313" key="7">
    <source>
        <dbReference type="EMBL" id="KAF4657304.1"/>
    </source>
</evidence>
<sequence length="3416" mass="378588">MLTATDPELLSAAWGSETTSRRRGSHHSQSTEEEEVAVTGTTRGANGVGLYKAAEKRILNFTQGGSRRRSVAAVLDDAIGGFCDITRTFCRIVMIAVVTVLWSLWSTYFVLSSWTERSSQSGSVHELEKLTKEYNSMVGKLTGRKSELKWEKERLEEMNFKKTAKIREEIEGVESKTRAAEKELRGVEEEYEGKNKGFTNDRLQLQHQIRQLKMTLLGSDRGTGRSGATAPSQLAECEAQRSKTDAAYTHLSGYVDRARNSVARKADVELVGIFVFATADQQQLVEQFVSSIFFTQLDSRDGGLHVHVRTSEESSRGALSGELRPKFWQRALEECVAAGPKAAVDGSTFAVFAEPDNLVFGGWLDDINSCMADRSSRICCMVLGEGRDLCDDGLFALRCTQETIQLARDIRQRMSVVEPKTLDTDRNVYAALNWGLKKLPRSAVKFLPLGTYRNLLGNDRLVTSYDARTMLKAYRATPPLGQVESPEVAMDHLLRMRANVFEERSEMMEVDVRAEVARSYLPMLRTCTYSLKTVTPYTAGEDIMNAVMAGDLEAVAESKLEGRDRQALDMCRRWLPQTPSYSDKLAKSADRWMSARYYSDPIPYGHPLAVPEAWRRVMPQLSRPRHAADGSIAAQGDQTAVAEGPMEVWMQSDQAQVDGVEDLGPEGGREHLLVSPLKLAGTRGEKSINPMLAFELMDAVDKEAKASGVMDAMGDRMSVERIVQDSLPLDVVGGKDLLGREQEMIRDVDIHKSLVMVESSPSESARVAVEEEVARWGTADRYMHHIAYLGTRLEGGAKQELFRVKFSTPTESKPIPLVVVDVYFYTVKGEEDKVVGLYYHFELDDLVLSRDHPAPVNNLQRIDRTMHAKTLTRSLLDTRTEFELTRVSKDGSAVPDEKPLVEEKEEDDADATSESSLGGNSSNTSWAVNIDASGEGTMSSATLLGSRTDCSIMSRYPDSPKRRATGNLQELFRHMFEAVDEDGIGELTHREVADILEATLGRMQRLKRWDVKTLLAAAEEGEDGQVSYKHLVDNATTLVSDIRKRRKAIAEREGAPTDTFEEDGPEFDEDGQLVVGKFREMLEAVEQCFGSEIENTARHLLEMCVQYTNGKDATTNDEDDGDAFADKEEGSEKEEKAAEDKQSALKLHRGEFGGLLRSTEGRDRISPQEAVLLMQMIDEDEFGMMDLSAMRKHPTKNAVQAAQAHSLHKHMHNVPDVMVPDLQWQLLVIRSECLLNGLIEKDSAAVYRHLVDVLRAGGMTWTNAIGEECPRCVPLWQLRQVLLSARALALPRIVIRILLMSFRTNLHGLVEMTDFLTNTVSFVSWLFDTAPGGAFLTEAAKVSKILEDEKANAEANELDMLMQSAVAANENRGDDQQGGGHQGVVDRESCEKQLVQLVTSYIWNEHGRGTVDVWHFQRAIMRHSDSAGGLTIAELRGLLGEVPFEPRTNKTLIPPLDHIRAWVPLYFQMKDAGVFYQPFSLGELFPYIPKVNIGPLDQAYPLFPPETSAATRKSSLRLKRRSSVADSDRSNGNPTRSDMLVAGESHGPSSAVSHRRTFLAPMALNRMRKTSVLSASSRASQSEAVPAEVRELQEKHEDLVKKRREARKAKREEALAEAAEETSGGSEKAGDEESAADSPSDERDTAAVVSNSRQYPYWEPLSNCTGETPRIRSGHTACIYRSRFLYVFGGFDGEQCFDDLYRLDLHSLVWSKIEGRGDMPSGRASHTATSDELAGSMFIFGGSGSHFGYTNKCDLYEFAYDTSTWSLLCEMGISTNASPVRPAAADGARPGAPAGETSADRPQITGPAGPTSSLTANSPSSPPLGMVEVQDAPTARYGQCMVQHNEQLYIWGGTHGTNYPTDMHRFDLVSKRWFGVPMSGEQPSGRYRHQALVRNDCMYVLGGSGTARYGDVFEFNLCTNTWKRLVCSGVALFQQGRYAHAAVLQDSKVLVYGGNDGRRTNDLLTFDIDTQVWAQLPVHALEAPPGRDFHAAVATAPQPILSALSDPGQDSWSGPGTGAGEELDAMVIFGGSSGHTRHNDVSRFVLSSVPPVCTLSSDLGDRFLKCQSAVDGRSDSFCDVLVVPSIDSSEWQLVGSRSVLKIRCPLLAQAIVEVSESKVQPVAIKWQLPMGSHEGRPGPTRCTALRLLYFIHTDRALDLTTMDCMQLYDLLREAARYDLDRLASLCHRQIRIKLRAEFVLLILRDCYDSVRRHGQTPSSSHVRSLIETCKYFFLNNYAECAALESCETLDPRLLCDLMRCMTVASQSHLLGTTAGGNGSGDRLNSPSRGFPGASADVHVAPSPGEDGSAAFAYQRRCPLAPILVRASTLQYDMQRLLHEDNQGDFEVVVQGEVFRCHRFVLAARCQYFAMLMQSGMSESQENRLVLPDEATSMTATGFGTFLEYVYTGTTTMVPQTAMYLIDASDFYQLTNSRLRYFCEVALKQSFNERDVLDVFEASAALNVGPVRRMALDFIAEHFTAVGRQEKLATLDKALLLEILRYLAEHQTNNAGEQQVHLEAPPGALACGRLLTFPARMAPPPLPQAVLIKHKKELQASLPAKAGVEQSRYLVHQLFPLVQKIVADCLEDMPDDDHLVRWMIAWLELESRRRAQSRITATHESKLLVERGQEVELRAMSRPSWAFCHRSPKDSPTGNAELVERVPLPLVAGEAAQGLWRRSFIVNPDGSIKQQTSKLWYEKMWERQPDGPLGPYRRPTRHVSEPNTGIVQAMTAVSDRIANLMTNGKERVKRAPDWWRGSFFVRRFSSSLSSRSEEPEDSGRPERAQMPAFYSTVGIRRLSHESLTRHDEFVGGRGVWVAEASDVIDSLGMSSSRKSDTSSLRVEDGSRERFSGSHASSQSGRQGHMNEHQTIFEPPSTAEESEAALPGVVVTSTSSLPNLRTYIQHDLNPSLFKSVRSKKDALDKAMSVIASGTASSSGYIFREIVNGFDSKLNRVLCTGYMLDINARDAHTTPVSSNASLLPGKSGLVLSELRSLLSMCKLVRNDQRLRIEAQEANISPLSRTLQHEPYYYRTIVRSLFEDYPYSEVGSSSRRPKRREAINPVDAREIVALLLTGGSDRESSNVQFIYQLLPVVADMVELVGPLQALSSRLTSAAASCSSAEQLMHASFVFDCPKLFRFICMHATTPMSRGVDGGLFDWPSLLYALWEQPESDPYLSPLLTRMCRGELAASVTEKIPASVSDSFLIDADEHRNAASLRYIGPASLDRIRTLFGERTAALLGRKKVLVDRSPEGRGVVRSLDFLSKLAWGEPVHLRQSDLVYNDLPTIDQIGPLKNVKVVPLPEPHGPANWWIGGVNIMRHGPADNLRVKIEEDLCGDGSRVGLLRRLCIGQNPDASLSHHTVTALYTDCALGTSMALRVGLRSDLIRIWGSEQQFSLNRGDPQASSSVVLMGRKGLY</sequence>
<dbReference type="EMBL" id="JABANN010000530">
    <property type="protein sequence ID" value="KAF4657304.1"/>
    <property type="molecule type" value="Genomic_DNA"/>
</dbReference>
<protein>
    <recommendedName>
        <fullName evidence="9">Kelch-like</fullName>
    </recommendedName>
</protein>
<evidence type="ECO:0000256" key="2">
    <source>
        <dbReference type="ARBA" id="ARBA00022737"/>
    </source>
</evidence>
<dbReference type="SUPFAM" id="SSF54695">
    <property type="entry name" value="POZ domain"/>
    <property type="match status" value="1"/>
</dbReference>
<evidence type="ECO:0000256" key="1">
    <source>
        <dbReference type="ARBA" id="ARBA00022441"/>
    </source>
</evidence>
<feature type="compositionally biased region" description="Polar residues" evidence="4">
    <location>
        <begin position="1810"/>
        <end position="1819"/>
    </location>
</feature>
<keyword evidence="2" id="KW-0677">Repeat</keyword>
<accession>A0A7J6LDI4</accession>
<feature type="region of interest" description="Disordered" evidence="4">
    <location>
        <begin position="887"/>
        <end position="928"/>
    </location>
</feature>
<evidence type="ECO:0000313" key="8">
    <source>
        <dbReference type="Proteomes" id="UP000572268"/>
    </source>
</evidence>
<keyword evidence="1" id="KW-0880">Kelch repeat</keyword>
<feature type="compositionally biased region" description="Basic and acidic residues" evidence="4">
    <location>
        <begin position="1124"/>
        <end position="1143"/>
    </location>
</feature>
<dbReference type="InterPro" id="IPR000210">
    <property type="entry name" value="BTB/POZ_dom"/>
</dbReference>
<dbReference type="Pfam" id="PF14469">
    <property type="entry name" value="AKAP28"/>
    <property type="match status" value="1"/>
</dbReference>
<feature type="coiled-coil region" evidence="3">
    <location>
        <begin position="138"/>
        <end position="190"/>
    </location>
</feature>
<dbReference type="Pfam" id="PF00651">
    <property type="entry name" value="BTB"/>
    <property type="match status" value="1"/>
</dbReference>
<feature type="compositionally biased region" description="Basic and acidic residues" evidence="4">
    <location>
        <begin position="1588"/>
        <end position="1600"/>
    </location>
</feature>
<dbReference type="Pfam" id="PF24681">
    <property type="entry name" value="Kelch_KLHDC2_KLHL20_DRC7"/>
    <property type="match status" value="2"/>
</dbReference>
<organism evidence="7 8">
    <name type="scientific">Perkinsus olseni</name>
    <name type="common">Perkinsus atlanticus</name>
    <dbReference type="NCBI Taxonomy" id="32597"/>
    <lineage>
        <taxon>Eukaryota</taxon>
        <taxon>Sar</taxon>
        <taxon>Alveolata</taxon>
        <taxon>Perkinsozoa</taxon>
        <taxon>Perkinsea</taxon>
        <taxon>Perkinsida</taxon>
        <taxon>Perkinsidae</taxon>
        <taxon>Perkinsus</taxon>
    </lineage>
</organism>
<evidence type="ECO:0000256" key="4">
    <source>
        <dbReference type="SAM" id="MobiDB-lite"/>
    </source>
</evidence>
<dbReference type="GO" id="GO:0005509">
    <property type="term" value="F:calcium ion binding"/>
    <property type="evidence" value="ECO:0007669"/>
    <property type="project" value="InterPro"/>
</dbReference>
<evidence type="ECO:0000259" key="5">
    <source>
        <dbReference type="PROSITE" id="PS50097"/>
    </source>
</evidence>
<dbReference type="SMART" id="SM00225">
    <property type="entry name" value="BTB"/>
    <property type="match status" value="1"/>
</dbReference>
<reference evidence="7 8" key="1">
    <citation type="submission" date="2020-04" db="EMBL/GenBank/DDBJ databases">
        <title>Perkinsus olseni comparative genomics.</title>
        <authorList>
            <person name="Bogema D.R."/>
        </authorList>
    </citation>
    <scope>NUCLEOTIDE SEQUENCE [LARGE SCALE GENOMIC DNA]</scope>
    <source>
        <strain evidence="7">ATCC PRA-31</strain>
    </source>
</reference>
<feature type="region of interest" description="Disordered" evidence="4">
    <location>
        <begin position="1571"/>
        <end position="1648"/>
    </location>
</feature>
<dbReference type="Gene3D" id="2.120.10.80">
    <property type="entry name" value="Kelch-type beta propeller"/>
    <property type="match status" value="2"/>
</dbReference>
<evidence type="ECO:0008006" key="9">
    <source>
        <dbReference type="Google" id="ProtNLM"/>
    </source>
</evidence>
<dbReference type="InterPro" id="IPR011333">
    <property type="entry name" value="SKP1/BTB/POZ_sf"/>
</dbReference>
<feature type="region of interest" description="Disordered" evidence="4">
    <location>
        <begin position="15"/>
        <end position="39"/>
    </location>
</feature>
<dbReference type="PANTHER" id="PTHR46376">
    <property type="entry name" value="LEUCINE-ZIPPER-LIKE TRANSCRIPTIONAL REGULATOR 1"/>
    <property type="match status" value="1"/>
</dbReference>
<feature type="compositionally biased region" description="Basic and acidic residues" evidence="4">
    <location>
        <begin position="887"/>
        <end position="902"/>
    </location>
</feature>
<dbReference type="InterPro" id="IPR015915">
    <property type="entry name" value="Kelch-typ_b-propeller"/>
</dbReference>
<feature type="compositionally biased region" description="Low complexity" evidence="4">
    <location>
        <begin position="1781"/>
        <end position="1795"/>
    </location>
</feature>
<dbReference type="CDD" id="cd18186">
    <property type="entry name" value="BTB_POZ_ZBTB_KLHL-like"/>
    <property type="match status" value="1"/>
</dbReference>
<feature type="domain" description="BTB" evidence="5">
    <location>
        <begin position="2343"/>
        <end position="2414"/>
    </location>
</feature>
<dbReference type="Gene3D" id="3.30.710.10">
    <property type="entry name" value="Potassium Channel Kv1.1, Chain A"/>
    <property type="match status" value="1"/>
</dbReference>
<feature type="compositionally biased region" description="Low complexity" evidence="4">
    <location>
        <begin position="1571"/>
        <end position="1584"/>
    </location>
</feature>
<feature type="region of interest" description="Disordered" evidence="4">
    <location>
        <begin position="1511"/>
        <end position="1554"/>
    </location>
</feature>
<dbReference type="PANTHER" id="PTHR46376:SF1">
    <property type="entry name" value="LEUCINE-ZIPPER-LIKE TRANSCRIPTIONAL REGULATOR 1"/>
    <property type="match status" value="1"/>
</dbReference>
<evidence type="ECO:0000259" key="6">
    <source>
        <dbReference type="PROSITE" id="PS50222"/>
    </source>
</evidence>
<gene>
    <name evidence="7" type="ORF">FOL46_007485</name>
</gene>
<feature type="compositionally biased region" description="Polar residues" evidence="4">
    <location>
        <begin position="912"/>
        <end position="927"/>
    </location>
</feature>
<dbReference type="Proteomes" id="UP000572268">
    <property type="component" value="Unassembled WGS sequence"/>
</dbReference>
<dbReference type="InterPro" id="IPR011992">
    <property type="entry name" value="EF-hand-dom_pair"/>
</dbReference>
<dbReference type="PROSITE" id="PS50222">
    <property type="entry name" value="EF_HAND_2"/>
    <property type="match status" value="1"/>
</dbReference>
<proteinExistence type="predicted"/>
<name>A0A7J6LDI4_PEROL</name>
<keyword evidence="3" id="KW-0175">Coiled coil</keyword>
<dbReference type="InterPro" id="IPR025663">
    <property type="entry name" value="AKAP_28"/>
</dbReference>
<feature type="region of interest" description="Disordered" evidence="4">
    <location>
        <begin position="2827"/>
        <end position="2865"/>
    </location>
</feature>
<dbReference type="SUPFAM" id="SSF117281">
    <property type="entry name" value="Kelch motif"/>
    <property type="match status" value="2"/>
</dbReference>
<dbReference type="Gene3D" id="1.10.238.10">
    <property type="entry name" value="EF-hand"/>
    <property type="match status" value="1"/>
</dbReference>
<dbReference type="GO" id="GO:0005794">
    <property type="term" value="C:Golgi apparatus"/>
    <property type="evidence" value="ECO:0007669"/>
    <property type="project" value="TreeGrafter"/>
</dbReference>
<dbReference type="SUPFAM" id="SSF47473">
    <property type="entry name" value="EF-hand"/>
    <property type="match status" value="1"/>
</dbReference>
<feature type="region of interest" description="Disordered" evidence="4">
    <location>
        <begin position="1110"/>
        <end position="1143"/>
    </location>
</feature>
<comment type="caution">
    <text evidence="7">The sequence shown here is derived from an EMBL/GenBank/DDBJ whole genome shotgun (WGS) entry which is preliminary data.</text>
</comment>
<evidence type="ECO:0000256" key="3">
    <source>
        <dbReference type="SAM" id="Coils"/>
    </source>
</evidence>
<dbReference type="InterPro" id="IPR002048">
    <property type="entry name" value="EF_hand_dom"/>
</dbReference>
<feature type="region of interest" description="Disordered" evidence="4">
    <location>
        <begin position="1780"/>
        <end position="1823"/>
    </location>
</feature>
<dbReference type="PROSITE" id="PS50097">
    <property type="entry name" value="BTB"/>
    <property type="match status" value="1"/>
</dbReference>
<feature type="compositionally biased region" description="Basic and acidic residues" evidence="4">
    <location>
        <begin position="2832"/>
        <end position="2850"/>
    </location>
</feature>
<dbReference type="InterPro" id="IPR051568">
    <property type="entry name" value="LZTR1/Attractin"/>
</dbReference>
<feature type="domain" description="EF-hand" evidence="6">
    <location>
        <begin position="967"/>
        <end position="1002"/>
    </location>
</feature>